<evidence type="ECO:0000313" key="3">
    <source>
        <dbReference type="Proteomes" id="UP000523007"/>
    </source>
</evidence>
<protein>
    <submittedName>
        <fullName evidence="2">Uncharacterized protein</fullName>
    </submittedName>
</protein>
<proteinExistence type="predicted"/>
<comment type="caution">
    <text evidence="2">The sequence shown here is derived from an EMBL/GenBank/DDBJ whole genome shotgun (WGS) entry which is preliminary data.</text>
</comment>
<feature type="region of interest" description="Disordered" evidence="1">
    <location>
        <begin position="1"/>
        <end position="44"/>
    </location>
</feature>
<evidence type="ECO:0000256" key="1">
    <source>
        <dbReference type="SAM" id="MobiDB-lite"/>
    </source>
</evidence>
<organism evidence="2 3">
    <name type="scientific">Lipingzhangella halophila</name>
    <dbReference type="NCBI Taxonomy" id="1783352"/>
    <lineage>
        <taxon>Bacteria</taxon>
        <taxon>Bacillati</taxon>
        <taxon>Actinomycetota</taxon>
        <taxon>Actinomycetes</taxon>
        <taxon>Streptosporangiales</taxon>
        <taxon>Nocardiopsidaceae</taxon>
        <taxon>Lipingzhangella</taxon>
    </lineage>
</organism>
<sequence length="84" mass="8878">MDTFVPSESAAKWHRPRSMPTSSAVSGSGSASASTTNEAKYGPRRSLMTLTVAGEHVHLLVRSPTAAVSNLVSSKGAEHSQIRR</sequence>
<feature type="compositionally biased region" description="Low complexity" evidence="1">
    <location>
        <begin position="21"/>
        <end position="36"/>
    </location>
</feature>
<accession>A0A7W7W4V2</accession>
<dbReference type="EMBL" id="JACHJT010000001">
    <property type="protein sequence ID" value="MBB4933988.1"/>
    <property type="molecule type" value="Genomic_DNA"/>
</dbReference>
<reference evidence="2 3" key="1">
    <citation type="submission" date="2020-08" db="EMBL/GenBank/DDBJ databases">
        <title>Sequencing the genomes of 1000 actinobacteria strains.</title>
        <authorList>
            <person name="Klenk H.-P."/>
        </authorList>
    </citation>
    <scope>NUCLEOTIDE SEQUENCE [LARGE SCALE GENOMIC DNA]</scope>
    <source>
        <strain evidence="2 3">DSM 102030</strain>
    </source>
</reference>
<name>A0A7W7W4V2_9ACTN</name>
<keyword evidence="3" id="KW-1185">Reference proteome</keyword>
<dbReference type="Proteomes" id="UP000523007">
    <property type="component" value="Unassembled WGS sequence"/>
</dbReference>
<evidence type="ECO:0000313" key="2">
    <source>
        <dbReference type="EMBL" id="MBB4933988.1"/>
    </source>
</evidence>
<dbReference type="AlphaFoldDB" id="A0A7W7W4V2"/>
<gene>
    <name evidence="2" type="ORF">F4561_004808</name>
</gene>